<proteinExistence type="predicted"/>
<dbReference type="PANTHER" id="PTHR31131">
    <property type="entry name" value="CHROMOSOME 1, WHOLE GENOME SHOTGUN SEQUENCE"/>
    <property type="match status" value="1"/>
</dbReference>
<dbReference type="InterPro" id="IPR045865">
    <property type="entry name" value="ACT-like_dom_sf"/>
</dbReference>
<evidence type="ECO:0000313" key="2">
    <source>
        <dbReference type="EMBL" id="KZO93967.1"/>
    </source>
</evidence>
<dbReference type="InterPro" id="IPR027795">
    <property type="entry name" value="CASTOR_ACT_dom"/>
</dbReference>
<feature type="domain" description="CASTOR ACT" evidence="1">
    <location>
        <begin position="82"/>
        <end position="140"/>
    </location>
</feature>
<keyword evidence="3" id="KW-1185">Reference proteome</keyword>
<protein>
    <recommendedName>
        <fullName evidence="1">CASTOR ACT domain-containing protein</fullName>
    </recommendedName>
</protein>
<sequence>MPPPSASAALHLIVLPSRLFIYKLPITSKLPASLVDSLIAPVAPNIPVFTSITRTGEELSIVTDVQILPTEFDVKPEGIDIPWRALKVQGPMEHSLTGILNALSEPLKAAKIPIFAISTWNTDYVLITDDNASAAVEALKSDGWTFVPERAIV</sequence>
<dbReference type="Pfam" id="PF13840">
    <property type="entry name" value="ACT_7"/>
    <property type="match status" value="1"/>
</dbReference>
<dbReference type="SUPFAM" id="SSF55021">
    <property type="entry name" value="ACT-like"/>
    <property type="match status" value="1"/>
</dbReference>
<dbReference type="OrthoDB" id="58529at2759"/>
<organism evidence="2 3">
    <name type="scientific">Calocera viscosa (strain TUFC12733)</name>
    <dbReference type="NCBI Taxonomy" id="1330018"/>
    <lineage>
        <taxon>Eukaryota</taxon>
        <taxon>Fungi</taxon>
        <taxon>Dikarya</taxon>
        <taxon>Basidiomycota</taxon>
        <taxon>Agaricomycotina</taxon>
        <taxon>Dacrymycetes</taxon>
        <taxon>Dacrymycetales</taxon>
        <taxon>Dacrymycetaceae</taxon>
        <taxon>Calocera</taxon>
    </lineage>
</organism>
<dbReference type="Gene3D" id="3.30.2130.10">
    <property type="entry name" value="VC0802-like"/>
    <property type="match status" value="1"/>
</dbReference>
<dbReference type="AlphaFoldDB" id="A0A167JVW9"/>
<dbReference type="EMBL" id="KV417297">
    <property type="protein sequence ID" value="KZO93967.1"/>
    <property type="molecule type" value="Genomic_DNA"/>
</dbReference>
<dbReference type="GO" id="GO:0046394">
    <property type="term" value="P:carboxylic acid biosynthetic process"/>
    <property type="evidence" value="ECO:0007669"/>
    <property type="project" value="UniProtKB-ARBA"/>
</dbReference>
<evidence type="ECO:0000313" key="3">
    <source>
        <dbReference type="Proteomes" id="UP000076738"/>
    </source>
</evidence>
<name>A0A167JVW9_CALVF</name>
<dbReference type="Proteomes" id="UP000076738">
    <property type="component" value="Unassembled WGS sequence"/>
</dbReference>
<gene>
    <name evidence="2" type="ORF">CALVIDRAFT_539338</name>
</gene>
<dbReference type="GO" id="GO:0006520">
    <property type="term" value="P:amino acid metabolic process"/>
    <property type="evidence" value="ECO:0007669"/>
    <property type="project" value="UniProtKB-ARBA"/>
</dbReference>
<reference evidence="2 3" key="1">
    <citation type="journal article" date="2016" name="Mol. Biol. Evol.">
        <title>Comparative Genomics of Early-Diverging Mushroom-Forming Fungi Provides Insights into the Origins of Lignocellulose Decay Capabilities.</title>
        <authorList>
            <person name="Nagy L.G."/>
            <person name="Riley R."/>
            <person name="Tritt A."/>
            <person name="Adam C."/>
            <person name="Daum C."/>
            <person name="Floudas D."/>
            <person name="Sun H."/>
            <person name="Yadav J.S."/>
            <person name="Pangilinan J."/>
            <person name="Larsson K.H."/>
            <person name="Matsuura K."/>
            <person name="Barry K."/>
            <person name="Labutti K."/>
            <person name="Kuo R."/>
            <person name="Ohm R.A."/>
            <person name="Bhattacharya S.S."/>
            <person name="Shirouzu T."/>
            <person name="Yoshinaga Y."/>
            <person name="Martin F.M."/>
            <person name="Grigoriev I.V."/>
            <person name="Hibbett D.S."/>
        </authorList>
    </citation>
    <scope>NUCLEOTIDE SEQUENCE [LARGE SCALE GENOMIC DNA]</scope>
    <source>
        <strain evidence="2 3">TUFC12733</strain>
    </source>
</reference>
<dbReference type="InterPro" id="IPR051719">
    <property type="entry name" value="CASTOR_mTORC1"/>
</dbReference>
<evidence type="ECO:0000259" key="1">
    <source>
        <dbReference type="Pfam" id="PF13840"/>
    </source>
</evidence>
<dbReference type="PANTHER" id="PTHR31131:SF6">
    <property type="entry name" value="CASTOR ACT DOMAIN-CONTAINING PROTEIN"/>
    <property type="match status" value="1"/>
</dbReference>
<accession>A0A167JVW9</accession>